<dbReference type="Pfam" id="PF01118">
    <property type="entry name" value="Semialdhyde_dh"/>
    <property type="match status" value="1"/>
</dbReference>
<evidence type="ECO:0000313" key="8">
    <source>
        <dbReference type="EMBL" id="KUK17925.1"/>
    </source>
</evidence>
<dbReference type="CDD" id="cd17895">
    <property type="entry name" value="AGPR_1_N"/>
    <property type="match status" value="1"/>
</dbReference>
<dbReference type="GO" id="GO:0003942">
    <property type="term" value="F:N-acetyl-gamma-glutamyl-phosphate reductase activity"/>
    <property type="evidence" value="ECO:0007669"/>
    <property type="project" value="UniProtKB-UniRule"/>
</dbReference>
<name>A0A101EMZ1_9EURY</name>
<dbReference type="Proteomes" id="UP000053911">
    <property type="component" value="Unassembled WGS sequence"/>
</dbReference>
<keyword evidence="1 5" id="KW-0055">Arginine biosynthesis</keyword>
<proteinExistence type="inferred from homology"/>
<dbReference type="PATRIC" id="fig|172049.5.peg.1536"/>
<dbReference type="PANTHER" id="PTHR32338:SF11">
    <property type="entry name" value="[LYSW]-L-2-AMINOADIPATE_[LYSW]-L-GLUTAMATE PHOSPHATE REDUCTASE-RELATED"/>
    <property type="match status" value="1"/>
</dbReference>
<dbReference type="EMBL" id="LGFD01000011">
    <property type="protein sequence ID" value="KUK17925.1"/>
    <property type="molecule type" value="Genomic_DNA"/>
</dbReference>
<dbReference type="CDD" id="cd23939">
    <property type="entry name" value="AGPR_1_C_LysY"/>
    <property type="match status" value="1"/>
</dbReference>
<feature type="domain" description="Semialdehyde dehydrogenase NAD-binding" evidence="7">
    <location>
        <begin position="3"/>
        <end position="134"/>
    </location>
</feature>
<reference evidence="9" key="1">
    <citation type="journal article" date="2015" name="MBio">
        <title>Genome-Resolved Metagenomic Analysis Reveals Roles for Candidate Phyla and Other Microbial Community Members in Biogeochemical Transformations in Oil Reservoirs.</title>
        <authorList>
            <person name="Hu P."/>
            <person name="Tom L."/>
            <person name="Singh A."/>
            <person name="Thomas B.C."/>
            <person name="Baker B.J."/>
            <person name="Piceno Y.M."/>
            <person name="Andersen G.L."/>
            <person name="Banfield J.F."/>
        </authorList>
    </citation>
    <scope>NUCLEOTIDE SEQUENCE [LARGE SCALE GENOMIC DNA]</scope>
</reference>
<dbReference type="GO" id="GO:0051287">
    <property type="term" value="F:NAD binding"/>
    <property type="evidence" value="ECO:0007669"/>
    <property type="project" value="InterPro"/>
</dbReference>
<dbReference type="EC" id="1.2.1.38" evidence="5"/>
<dbReference type="InterPro" id="IPR000534">
    <property type="entry name" value="Semialdehyde_DH_NAD-bd"/>
</dbReference>
<dbReference type="InterPro" id="IPR000706">
    <property type="entry name" value="AGPR_type-1"/>
</dbReference>
<dbReference type="AlphaFoldDB" id="A0A101EMZ1"/>
<dbReference type="RefSeq" id="WP_283217460.1">
    <property type="nucleotide sequence ID" value="NZ_LGFD01000011.1"/>
</dbReference>
<evidence type="ECO:0000256" key="6">
    <source>
        <dbReference type="PROSITE-ProRule" id="PRU10010"/>
    </source>
</evidence>
<keyword evidence="3 5" id="KW-0521">NADP</keyword>
<dbReference type="PROSITE" id="PS01224">
    <property type="entry name" value="ARGC"/>
    <property type="match status" value="1"/>
</dbReference>
<dbReference type="NCBIfam" id="TIGR01850">
    <property type="entry name" value="argC"/>
    <property type="match status" value="1"/>
</dbReference>
<dbReference type="GO" id="GO:0005737">
    <property type="term" value="C:cytoplasm"/>
    <property type="evidence" value="ECO:0007669"/>
    <property type="project" value="UniProtKB-SubCell"/>
</dbReference>
<dbReference type="Pfam" id="PF22698">
    <property type="entry name" value="Semialdhyde_dhC_1"/>
    <property type="match status" value="1"/>
</dbReference>
<dbReference type="Gene3D" id="3.30.360.10">
    <property type="entry name" value="Dihydrodipicolinate Reductase, domain 2"/>
    <property type="match status" value="1"/>
</dbReference>
<dbReference type="InterPro" id="IPR036291">
    <property type="entry name" value="NAD(P)-bd_dom_sf"/>
</dbReference>
<dbReference type="GO" id="GO:0006526">
    <property type="term" value="P:L-arginine biosynthetic process"/>
    <property type="evidence" value="ECO:0007669"/>
    <property type="project" value="UniProtKB-UniRule"/>
</dbReference>
<comment type="pathway">
    <text evidence="5">Amino-acid biosynthesis; L-arginine biosynthesis; N(2)-acetyl-L-ornithine from L-glutamate: step 3/4.</text>
</comment>
<comment type="caution">
    <text evidence="8">The sequence shown here is derived from an EMBL/GenBank/DDBJ whole genome shotgun (WGS) entry which is preliminary data.</text>
</comment>
<feature type="active site" evidence="5 6">
    <location>
        <position position="142"/>
    </location>
</feature>
<evidence type="ECO:0000256" key="1">
    <source>
        <dbReference type="ARBA" id="ARBA00022571"/>
    </source>
</evidence>
<evidence type="ECO:0000256" key="3">
    <source>
        <dbReference type="ARBA" id="ARBA00022857"/>
    </source>
</evidence>
<organism evidence="8 9">
    <name type="scientific">Thermococcus sibiricus</name>
    <dbReference type="NCBI Taxonomy" id="172049"/>
    <lineage>
        <taxon>Archaea</taxon>
        <taxon>Methanobacteriati</taxon>
        <taxon>Methanobacteriota</taxon>
        <taxon>Thermococci</taxon>
        <taxon>Thermococcales</taxon>
        <taxon>Thermococcaceae</taxon>
        <taxon>Thermococcus</taxon>
    </lineage>
</organism>
<evidence type="ECO:0000256" key="5">
    <source>
        <dbReference type="HAMAP-Rule" id="MF_00150"/>
    </source>
</evidence>
<evidence type="ECO:0000259" key="7">
    <source>
        <dbReference type="SMART" id="SM00859"/>
    </source>
</evidence>
<comment type="function">
    <text evidence="5">Catalyzes the NADPH-dependent reduction of N-acetyl-5-glutamyl phosphate to yield N-acetyl-L-glutamate 5-semialdehyde.</text>
</comment>
<protein>
    <recommendedName>
        <fullName evidence="5">N-acetyl-gamma-glutamyl-phosphate reductase</fullName>
        <shortName evidence="5">AGPR</shortName>
        <ecNumber evidence="5">1.2.1.38</ecNumber>
    </recommendedName>
    <alternativeName>
        <fullName evidence="5">N-acetyl-glutamate semialdehyde dehydrogenase</fullName>
        <shortName evidence="5">NAGSA dehydrogenase</shortName>
    </alternativeName>
</protein>
<dbReference type="HAMAP" id="MF_00150">
    <property type="entry name" value="ArgC_type1"/>
    <property type="match status" value="1"/>
</dbReference>
<dbReference type="InterPro" id="IPR058924">
    <property type="entry name" value="AGPR_dimerisation_dom"/>
</dbReference>
<gene>
    <name evidence="5" type="primary">argC</name>
    <name evidence="8" type="ORF">XD54_0760</name>
</gene>
<comment type="subcellular location">
    <subcellularLocation>
        <location evidence="5">Cytoplasm</location>
    </subcellularLocation>
</comment>
<dbReference type="InterPro" id="IPR023013">
    <property type="entry name" value="AGPR_AS"/>
</dbReference>
<comment type="catalytic activity">
    <reaction evidence="5">
        <text>N-acetyl-L-glutamate 5-semialdehyde + phosphate + NADP(+) = N-acetyl-L-glutamyl 5-phosphate + NADPH + H(+)</text>
        <dbReference type="Rhea" id="RHEA:21588"/>
        <dbReference type="ChEBI" id="CHEBI:15378"/>
        <dbReference type="ChEBI" id="CHEBI:29123"/>
        <dbReference type="ChEBI" id="CHEBI:43474"/>
        <dbReference type="ChEBI" id="CHEBI:57783"/>
        <dbReference type="ChEBI" id="CHEBI:57936"/>
        <dbReference type="ChEBI" id="CHEBI:58349"/>
        <dbReference type="EC" id="1.2.1.38"/>
    </reaction>
</comment>
<dbReference type="UniPathway" id="UPA00068">
    <property type="reaction ID" value="UER00108"/>
</dbReference>
<dbReference type="SUPFAM" id="SSF55347">
    <property type="entry name" value="Glyceraldehyde-3-phosphate dehydrogenase-like, C-terminal domain"/>
    <property type="match status" value="1"/>
</dbReference>
<comment type="similarity">
    <text evidence="5">Belongs to the NAGSA dehydrogenase family. Type 1 subfamily.</text>
</comment>
<evidence type="ECO:0000313" key="9">
    <source>
        <dbReference type="Proteomes" id="UP000053911"/>
    </source>
</evidence>
<evidence type="ECO:0000256" key="4">
    <source>
        <dbReference type="ARBA" id="ARBA00023002"/>
    </source>
</evidence>
<sequence length="330" mass="37299">MIKAAVIGASGYIGGELVRLLAMHPEVEISAVTSRRYNGKKIHKVHPNLRKLNLRFTNNYNFDADVIFLAVPHGTSMKIIDDYIGSAKIIDLSADFRVTLNLYEEYYGEHLKPELISDFVYGLPEIHREEIKKAELIANPGCNATAVILALYPFKGEIGEAIVDLKVSSSAGGRRENVASIHPERSNVVRVYKPSHHRHEAEVKQETKVNAQFTVHSVDLIRGLLATIYFKMETNEKELYKRYFRYLKEPFVRIVKEKEGLQKLPDPKYVIGSNFVDIGFTYDEKSQRVILFSALDNLIKGGAGQAVQNMNIVFGLEETLGLNYLPVYPI</sequence>
<keyword evidence="5" id="KW-0963">Cytoplasm</keyword>
<dbReference type="GO" id="GO:0070401">
    <property type="term" value="F:NADP+ binding"/>
    <property type="evidence" value="ECO:0007669"/>
    <property type="project" value="InterPro"/>
</dbReference>
<keyword evidence="2 5" id="KW-0028">Amino-acid biosynthesis</keyword>
<accession>A0A101EMZ1</accession>
<dbReference type="SUPFAM" id="SSF51735">
    <property type="entry name" value="NAD(P)-binding Rossmann-fold domains"/>
    <property type="match status" value="1"/>
</dbReference>
<dbReference type="Gene3D" id="3.40.50.720">
    <property type="entry name" value="NAD(P)-binding Rossmann-like Domain"/>
    <property type="match status" value="1"/>
</dbReference>
<dbReference type="PANTHER" id="PTHR32338">
    <property type="entry name" value="N-ACETYL-GAMMA-GLUTAMYL-PHOSPHATE REDUCTASE, CHLOROPLASTIC-RELATED-RELATED"/>
    <property type="match status" value="1"/>
</dbReference>
<evidence type="ECO:0000256" key="2">
    <source>
        <dbReference type="ARBA" id="ARBA00022605"/>
    </source>
</evidence>
<keyword evidence="4 5" id="KW-0560">Oxidoreductase</keyword>
<dbReference type="InterPro" id="IPR050085">
    <property type="entry name" value="AGPR"/>
</dbReference>
<dbReference type="SMART" id="SM00859">
    <property type="entry name" value="Semialdhyde_dh"/>
    <property type="match status" value="1"/>
</dbReference>